<accession>A0ABX7SWR3</accession>
<protein>
    <submittedName>
        <fullName evidence="1">TatD family hydrolase</fullName>
    </submittedName>
</protein>
<dbReference type="RefSeq" id="WP_207972826.1">
    <property type="nucleotide sequence ID" value="NZ_CP071795.1"/>
</dbReference>
<dbReference type="InterPro" id="IPR001130">
    <property type="entry name" value="TatD-like"/>
</dbReference>
<dbReference type="PIRSF" id="PIRSF005902">
    <property type="entry name" value="DNase_TatD"/>
    <property type="match status" value="1"/>
</dbReference>
<dbReference type="Proteomes" id="UP000663935">
    <property type="component" value="Chromosome"/>
</dbReference>
<evidence type="ECO:0000313" key="2">
    <source>
        <dbReference type="Proteomes" id="UP000663935"/>
    </source>
</evidence>
<dbReference type="InterPro" id="IPR032466">
    <property type="entry name" value="Metal_Hydrolase"/>
</dbReference>
<dbReference type="Pfam" id="PF01026">
    <property type="entry name" value="TatD_DNase"/>
    <property type="match status" value="1"/>
</dbReference>
<keyword evidence="1" id="KW-0378">Hydrolase</keyword>
<dbReference type="Gene3D" id="3.20.20.140">
    <property type="entry name" value="Metal-dependent hydrolases"/>
    <property type="match status" value="1"/>
</dbReference>
<evidence type="ECO:0000313" key="1">
    <source>
        <dbReference type="EMBL" id="QTD38705.1"/>
    </source>
</evidence>
<dbReference type="SUPFAM" id="SSF51556">
    <property type="entry name" value="Metallo-dependent hydrolases"/>
    <property type="match status" value="1"/>
</dbReference>
<reference evidence="1 2" key="1">
    <citation type="submission" date="2021-03" db="EMBL/GenBank/DDBJ databases">
        <title>Complete genome of Polaribacter_sp.G4M1.</title>
        <authorList>
            <person name="Jeong S.W."/>
            <person name="Bae J.W."/>
        </authorList>
    </citation>
    <scope>NUCLEOTIDE SEQUENCE [LARGE SCALE GENOMIC DNA]</scope>
    <source>
        <strain evidence="1 2">G4M1</strain>
    </source>
</reference>
<sequence length="224" mass="26088">MTFIDIHTHQKSFAENVFSIENKYPNSVDFSSPFSIGIHPWYLNKNNIEEELLFVEEQLQHKNCFAIGECGLDKITETDFKLQQEVFRKQVLLSEKHNKPLIIHCVKAFQEIIEIKKEIKPKQKWILHGFNKNVQVAKSLLKNGILLSFGAAIIKNKKLQKVVSEIPLNVLLLETDDSEIKIQEIYQKAANLKRIEVEKLQQIIKENFNFLSPRALLSIKRDFC</sequence>
<dbReference type="GO" id="GO:0016787">
    <property type="term" value="F:hydrolase activity"/>
    <property type="evidence" value="ECO:0007669"/>
    <property type="project" value="UniProtKB-KW"/>
</dbReference>
<keyword evidence="2" id="KW-1185">Reference proteome</keyword>
<dbReference type="PANTHER" id="PTHR46124:SF2">
    <property type="entry name" value="D-AMINOACYL-TRNA DEACYLASE"/>
    <property type="match status" value="1"/>
</dbReference>
<organism evidence="1 2">
    <name type="scientific">Polaribacter batillariae</name>
    <dbReference type="NCBI Taxonomy" id="2808900"/>
    <lineage>
        <taxon>Bacteria</taxon>
        <taxon>Pseudomonadati</taxon>
        <taxon>Bacteroidota</taxon>
        <taxon>Flavobacteriia</taxon>
        <taxon>Flavobacteriales</taxon>
        <taxon>Flavobacteriaceae</taxon>
    </lineage>
</organism>
<gene>
    <name evidence="1" type="ORF">JL193_05410</name>
</gene>
<dbReference type="PANTHER" id="PTHR46124">
    <property type="entry name" value="D-AMINOACYL-TRNA DEACYLASE"/>
    <property type="match status" value="1"/>
</dbReference>
<dbReference type="EMBL" id="CP071795">
    <property type="protein sequence ID" value="QTD38705.1"/>
    <property type="molecule type" value="Genomic_DNA"/>
</dbReference>
<proteinExistence type="predicted"/>
<name>A0ABX7SWR3_9FLAO</name>